<reference evidence="5" key="3">
    <citation type="submission" date="2023-06" db="EMBL/GenBank/DDBJ databases">
        <title>Pangenomics reveal diversification of enzyme families and niche specialization in globally abundant SAR202 bacteria.</title>
        <authorList>
            <person name="Saw J.H.W."/>
        </authorList>
    </citation>
    <scope>NUCLEOTIDE SEQUENCE [LARGE SCALE GENOMIC DNA]</scope>
    <source>
        <strain evidence="5">JH1073</strain>
    </source>
</reference>
<keyword evidence="1" id="KW-0378">Hydrolase</keyword>
<evidence type="ECO:0000313" key="6">
    <source>
        <dbReference type="Proteomes" id="UP001321249"/>
    </source>
</evidence>
<dbReference type="EMBL" id="CP046147">
    <property type="protein sequence ID" value="WFG40700.1"/>
    <property type="molecule type" value="Genomic_DNA"/>
</dbReference>
<dbReference type="SMART" id="SM00065">
    <property type="entry name" value="GAF"/>
    <property type="match status" value="2"/>
</dbReference>
<dbReference type="SUPFAM" id="SSF55781">
    <property type="entry name" value="GAF domain-like"/>
    <property type="match status" value="3"/>
</dbReference>
<proteinExistence type="predicted"/>
<dbReference type="AlphaFoldDB" id="A0AAJ6CW80"/>
<dbReference type="InterPro" id="IPR003018">
    <property type="entry name" value="GAF"/>
</dbReference>
<accession>A0AAJ6CW80</accession>
<feature type="domain" description="GAF" evidence="2">
    <location>
        <begin position="210"/>
        <end position="361"/>
    </location>
</feature>
<dbReference type="Pfam" id="PF01590">
    <property type="entry name" value="GAF"/>
    <property type="match status" value="2"/>
</dbReference>
<dbReference type="Proteomes" id="UP001219901">
    <property type="component" value="Chromosome"/>
</dbReference>
<dbReference type="InterPro" id="IPR029016">
    <property type="entry name" value="GAF-like_dom_sf"/>
</dbReference>
<reference evidence="4" key="2">
    <citation type="journal article" date="2023" name="Nat. Commun.">
        <title>Cultivation of marine bacteria of the SAR202 clade.</title>
        <authorList>
            <person name="Lim Y."/>
            <person name="Seo J.H."/>
            <person name="Giovannoni S.J."/>
            <person name="Kang I."/>
            <person name="Cho J.C."/>
        </authorList>
    </citation>
    <scope>NUCLEOTIDE SEQUENCE</scope>
    <source>
        <strain evidence="4">JH1073</strain>
    </source>
</reference>
<dbReference type="EMBL" id="WMBE01000002">
    <property type="protein sequence ID" value="MDG0866613.1"/>
    <property type="molecule type" value="Genomic_DNA"/>
</dbReference>
<dbReference type="RefSeq" id="WP_342824180.1">
    <property type="nucleotide sequence ID" value="NZ_CP046146.1"/>
</dbReference>
<gene>
    <name evidence="3" type="ORF">GKO46_05925</name>
    <name evidence="4" type="ORF">GKO48_14170</name>
</gene>
<evidence type="ECO:0000313" key="3">
    <source>
        <dbReference type="EMBL" id="MDG0866613.1"/>
    </source>
</evidence>
<organism evidence="4 5">
    <name type="scientific">Candidatus Lucifugimonas marina</name>
    <dbReference type="NCBI Taxonomy" id="3038979"/>
    <lineage>
        <taxon>Bacteria</taxon>
        <taxon>Bacillati</taxon>
        <taxon>Chloroflexota</taxon>
        <taxon>Dehalococcoidia</taxon>
        <taxon>SAR202 cluster</taxon>
        <taxon>Candidatus Lucifugimonadales</taxon>
        <taxon>Candidatus Lucifugimonadaceae</taxon>
        <taxon>Candidatus Lucifugimonas</taxon>
    </lineage>
</organism>
<sequence length="452" mass="50140">MTDEATHIDQGRDSFEQLADEQRRIAEIGRIVSSSLDISDVYPRFAEHARALVRADRMVIAILSDDQTELVDQYIEGADIPGSAVGTRRKIDDNPARDSLMSDPSPVVFAGVNIKEFNTGDPEEDVRRQTGLQSLMLVPLFWQGSQFGVIAFRAFAEDAFGEHQMEIGQQIASQIAGAVATAIQYAELQRESLEHEQFAEIRRIVGSSLDIDEIFESFAKQTRMLVPADRLILTTIDHKSEVIGRHVDGMAINESVTPTLSPVIRDDIYQGINGNEALFALNGETYEQYVLDEPDELARFAAGLRALLSIPLMWRGDLVGSLTFRSKDPAAYGERDIKIAKRIADHIASAVHSSNQFRSLEQESQQREQLAEIGRIISSTTNLENVFSAFVDAANKLIPFDRLAISTIDVESGEISDPHVAGHRFAIGDLSGPFRSEKVLFLTPFSTITKYL</sequence>
<evidence type="ECO:0000313" key="5">
    <source>
        <dbReference type="Proteomes" id="UP001219901"/>
    </source>
</evidence>
<dbReference type="PANTHER" id="PTHR43156">
    <property type="entry name" value="STAGE II SPORULATION PROTEIN E-RELATED"/>
    <property type="match status" value="1"/>
</dbReference>
<feature type="domain" description="GAF" evidence="2">
    <location>
        <begin position="37"/>
        <end position="189"/>
    </location>
</feature>
<name>A0AAJ6CW80_9CHLR</name>
<dbReference type="GO" id="GO:0016791">
    <property type="term" value="F:phosphatase activity"/>
    <property type="evidence" value="ECO:0007669"/>
    <property type="project" value="TreeGrafter"/>
</dbReference>
<evidence type="ECO:0000313" key="4">
    <source>
        <dbReference type="EMBL" id="WFG40700.1"/>
    </source>
</evidence>
<evidence type="ECO:0000256" key="1">
    <source>
        <dbReference type="ARBA" id="ARBA00022801"/>
    </source>
</evidence>
<reference evidence="5 6" key="1">
    <citation type="submission" date="2019-11" db="EMBL/GenBank/DDBJ databases">
        <authorList>
            <person name="Cho J.-C."/>
        </authorList>
    </citation>
    <scope>NUCLEOTIDE SEQUENCE [LARGE SCALE GENOMIC DNA]</scope>
    <source>
        <strain evidence="4 5">JH1073</strain>
        <strain evidence="3 6">JH702</strain>
    </source>
</reference>
<dbReference type="Proteomes" id="UP001321249">
    <property type="component" value="Unassembled WGS sequence"/>
</dbReference>
<dbReference type="PANTHER" id="PTHR43156:SF2">
    <property type="entry name" value="STAGE II SPORULATION PROTEIN E"/>
    <property type="match status" value="1"/>
</dbReference>
<keyword evidence="5" id="KW-1185">Reference proteome</keyword>
<dbReference type="InterPro" id="IPR052016">
    <property type="entry name" value="Bact_Sigma-Reg"/>
</dbReference>
<protein>
    <submittedName>
        <fullName evidence="4">GAF domain-containing protein</fullName>
    </submittedName>
</protein>
<evidence type="ECO:0000259" key="2">
    <source>
        <dbReference type="SMART" id="SM00065"/>
    </source>
</evidence>
<dbReference type="Gene3D" id="3.30.450.40">
    <property type="match status" value="3"/>
</dbReference>